<evidence type="ECO:0000256" key="10">
    <source>
        <dbReference type="ARBA" id="ARBA00023136"/>
    </source>
</evidence>
<dbReference type="GO" id="GO:0030126">
    <property type="term" value="C:COPI vesicle coat"/>
    <property type="evidence" value="ECO:0007669"/>
    <property type="project" value="InterPro"/>
</dbReference>
<evidence type="ECO:0000313" key="17">
    <source>
        <dbReference type="Proteomes" id="UP000692954"/>
    </source>
</evidence>
<evidence type="ECO:0000256" key="9">
    <source>
        <dbReference type="ARBA" id="ARBA00023034"/>
    </source>
</evidence>
<name>A0A8S1LLW3_9CILI</name>
<evidence type="ECO:0000256" key="3">
    <source>
        <dbReference type="ARBA" id="ARBA00022448"/>
    </source>
</evidence>
<keyword evidence="5 13" id="KW-0853">WD repeat</keyword>
<dbReference type="PROSITE" id="PS50082">
    <property type="entry name" value="WD_REPEATS_2"/>
    <property type="match status" value="5"/>
</dbReference>
<dbReference type="OrthoDB" id="10261470at2759"/>
<feature type="repeat" description="WD" evidence="13">
    <location>
        <begin position="235"/>
        <end position="271"/>
    </location>
</feature>
<evidence type="ECO:0000256" key="1">
    <source>
        <dbReference type="ARBA" id="ARBA00004255"/>
    </source>
</evidence>
<dbReference type="Pfam" id="PF23953">
    <property type="entry name" value="TPR_COPA_B"/>
    <property type="match status" value="1"/>
</dbReference>
<keyword evidence="3" id="KW-0813">Transport</keyword>
<organism evidence="16 17">
    <name type="scientific">Paramecium sonneborni</name>
    <dbReference type="NCBI Taxonomy" id="65129"/>
    <lineage>
        <taxon>Eukaryota</taxon>
        <taxon>Sar</taxon>
        <taxon>Alveolata</taxon>
        <taxon>Ciliophora</taxon>
        <taxon>Intramacronucleata</taxon>
        <taxon>Oligohymenophorea</taxon>
        <taxon>Peniculida</taxon>
        <taxon>Parameciidae</taxon>
        <taxon>Paramecium</taxon>
    </lineage>
</organism>
<dbReference type="InterPro" id="IPR056176">
    <property type="entry name" value="TPR_COPA_B"/>
</dbReference>
<dbReference type="GO" id="GO:0006890">
    <property type="term" value="P:retrograde vesicle-mediated transport, Golgi to endoplasmic reticulum"/>
    <property type="evidence" value="ECO:0007669"/>
    <property type="project" value="TreeGrafter"/>
</dbReference>
<evidence type="ECO:0000256" key="12">
    <source>
        <dbReference type="ARBA" id="ARBA00032920"/>
    </source>
</evidence>
<proteinExistence type="predicted"/>
<dbReference type="Proteomes" id="UP000692954">
    <property type="component" value="Unassembled WGS sequence"/>
</dbReference>
<dbReference type="InterPro" id="IPR050844">
    <property type="entry name" value="Coatomer_complex_subunit"/>
</dbReference>
<keyword evidence="7" id="KW-0931">ER-Golgi transport</keyword>
<keyword evidence="9" id="KW-0333">Golgi apparatus</keyword>
<dbReference type="GO" id="GO:0006891">
    <property type="term" value="P:intra-Golgi vesicle-mediated transport"/>
    <property type="evidence" value="ECO:0007669"/>
    <property type="project" value="TreeGrafter"/>
</dbReference>
<dbReference type="FunFam" id="2.130.10.10:FF:000016">
    <property type="entry name" value="Coatomer alpha subunit, putative"/>
    <property type="match status" value="1"/>
</dbReference>
<protein>
    <recommendedName>
        <fullName evidence="12">Beta'-coat protein</fullName>
    </recommendedName>
</protein>
<dbReference type="InterPro" id="IPR001680">
    <property type="entry name" value="WD40_rpt"/>
</dbReference>
<evidence type="ECO:0000256" key="7">
    <source>
        <dbReference type="ARBA" id="ARBA00022892"/>
    </source>
</evidence>
<evidence type="ECO:0000256" key="11">
    <source>
        <dbReference type="ARBA" id="ARBA00025536"/>
    </source>
</evidence>
<evidence type="ECO:0000259" key="14">
    <source>
        <dbReference type="Pfam" id="PF06957"/>
    </source>
</evidence>
<feature type="repeat" description="WD" evidence="13">
    <location>
        <begin position="191"/>
        <end position="232"/>
    </location>
</feature>
<evidence type="ECO:0000256" key="13">
    <source>
        <dbReference type="PROSITE-ProRule" id="PRU00221"/>
    </source>
</evidence>
<comment type="caution">
    <text evidence="16">The sequence shown here is derived from an EMBL/GenBank/DDBJ whole genome shotgun (WGS) entry which is preliminary data.</text>
</comment>
<dbReference type="Pfam" id="PF00400">
    <property type="entry name" value="WD40"/>
    <property type="match status" value="5"/>
</dbReference>
<dbReference type="PANTHER" id="PTHR19876:SF1">
    <property type="entry name" value="COATOMER SUBUNIT ALPHA"/>
    <property type="match status" value="1"/>
</dbReference>
<feature type="domain" description="COPA/B TPR" evidence="15">
    <location>
        <begin position="635"/>
        <end position="763"/>
    </location>
</feature>
<dbReference type="GO" id="GO:0006888">
    <property type="term" value="P:endoplasmic reticulum to Golgi vesicle-mediated transport"/>
    <property type="evidence" value="ECO:0007669"/>
    <property type="project" value="TreeGrafter"/>
</dbReference>
<dbReference type="PROSITE" id="PS50294">
    <property type="entry name" value="WD_REPEATS_REGION"/>
    <property type="match status" value="5"/>
</dbReference>
<dbReference type="InterPro" id="IPR010714">
    <property type="entry name" value="Coatomer_asu_C"/>
</dbReference>
<dbReference type="PANTHER" id="PTHR19876">
    <property type="entry name" value="COATOMER"/>
    <property type="match status" value="1"/>
</dbReference>
<evidence type="ECO:0000259" key="15">
    <source>
        <dbReference type="Pfam" id="PF23953"/>
    </source>
</evidence>
<dbReference type="GO" id="GO:0006886">
    <property type="term" value="P:intracellular protein transport"/>
    <property type="evidence" value="ECO:0007669"/>
    <property type="project" value="InterPro"/>
</dbReference>
<feature type="repeat" description="WD" evidence="13">
    <location>
        <begin position="131"/>
        <end position="172"/>
    </location>
</feature>
<dbReference type="CDD" id="cd00200">
    <property type="entry name" value="WD40"/>
    <property type="match status" value="1"/>
</dbReference>
<feature type="repeat" description="WD" evidence="13">
    <location>
        <begin position="89"/>
        <end position="130"/>
    </location>
</feature>
<dbReference type="FunFam" id="1.25.40.470:FF:000002">
    <property type="entry name" value="Coatomer subunit alpha"/>
    <property type="match status" value="1"/>
</dbReference>
<dbReference type="InterPro" id="IPR047312">
    <property type="entry name" value="Coatomer_alpha_WD-assoc_reg"/>
</dbReference>
<evidence type="ECO:0000313" key="16">
    <source>
        <dbReference type="EMBL" id="CAD8067799.1"/>
    </source>
</evidence>
<keyword evidence="6" id="KW-0677">Repeat</keyword>
<evidence type="ECO:0000256" key="5">
    <source>
        <dbReference type="ARBA" id="ARBA00022574"/>
    </source>
</evidence>
<dbReference type="GO" id="GO:0000139">
    <property type="term" value="C:Golgi membrane"/>
    <property type="evidence" value="ECO:0007669"/>
    <property type="project" value="UniProtKB-SubCell"/>
</dbReference>
<keyword evidence="17" id="KW-1185">Reference proteome</keyword>
<comment type="function">
    <text evidence="11">The coatomer is a cytosolic protein complex that binds to dilysine motifs and reversibly associates with Golgi non-clathrin-coated vesicles, which further mediate biosynthetic protein transport from the ER, via the Golgi up to the trans Golgi network. Coatomer complex is required for budding from Golgi membranes, and is essential for the retrograde Golgi-to-ER transport of dilysine-tagged proteins.</text>
</comment>
<feature type="repeat" description="WD" evidence="13">
    <location>
        <begin position="47"/>
        <end position="88"/>
    </location>
</feature>
<dbReference type="AlphaFoldDB" id="A0A8S1LLW3"/>
<dbReference type="CDD" id="cd22948">
    <property type="entry name" value="Coatomer_WDAD_alpha"/>
    <property type="match status" value="1"/>
</dbReference>
<feature type="domain" description="Coatomer alpha subunit C-terminal" evidence="14">
    <location>
        <begin position="864"/>
        <end position="1193"/>
    </location>
</feature>
<dbReference type="Pfam" id="PF06957">
    <property type="entry name" value="COPI_C"/>
    <property type="match status" value="1"/>
</dbReference>
<keyword evidence="10" id="KW-0472">Membrane</keyword>
<comment type="subcellular location">
    <subcellularLocation>
        <location evidence="2">Cytoplasm</location>
    </subcellularLocation>
    <subcellularLocation>
        <location evidence="1">Golgi apparatus membrane</location>
        <topology evidence="1">Peripheral membrane protein</topology>
        <orientation evidence="1">Cytoplasmic side</orientation>
    </subcellularLocation>
</comment>
<reference evidence="16" key="1">
    <citation type="submission" date="2021-01" db="EMBL/GenBank/DDBJ databases">
        <authorList>
            <consortium name="Genoscope - CEA"/>
            <person name="William W."/>
        </authorList>
    </citation>
    <scope>NUCLEOTIDE SEQUENCE</scope>
</reference>
<sequence>MIVKFHKKTERIKGLSFHPKQPWLLVGLHSGEIQMIDYRYGRTINEFFEHEGPVRSVQFHQSLCLFVSGSDDFTVRVWNYKTKKCQFVLRGHLDFVRCVNFHSELPWCVSGSDDSTSRIWNYQSRQMIAIVTGHSHYVMHCEFHPSKDFMITCSLDQTIRLWSITQLKKKFTSKNIQLGESTNELELVQILEGHNQGVNWCSFNPKENTILSASDDRKIKIWKFTDTRVYELDSYNGHTNNVSSVMFHPFGDYSYFISNSEDKTLRLWDIKKKIEVDCFTNYELDRFWVCAVHQSNNYFAGGSDSALYIFTLFKNRPAFHLVYNNILYLGTRKFIKIIDLQNGSDKIIKNLQELSCVNDNLLQDNVESILYNIYDNQKPQLIAKLKNHSHNKSKGVSKFLVFDQQTNKSKFFLAKSAIFIGKYKILKSKENSEMEIFNFETDSQIPLDHKADRLFTFVGGKVIYYQDLMINIFDPIQKKIINQVSCTTEFQNIKQIKINEYCILIQSKKGIYLFTKDLQPITHILEKINIKSILFLSDEINIVLYSTKVHVKYLLLNGDNGIICSMETVPYLISLQPIPEQSGFQYKLHYMDNMEKLQNINMDFSEIFFKYALIEKNLPFVQNFIKNHQKLGDLIIAYLYQKGYSILALQLVNDKRAKFQLALCSNNLEMAYRTCEDLKNPKCYQLLMDEAMRQGNHNIYEVCSSKLRASDKLAFLYTITGQQEKLNIISNIAKEQKNIDLRFNTLLQTESLNQRISFLKSCNLDKLANLSELAHGLNVQTNKNCSEDIEWLQSLKPEVIITPLPIIRSNQNALFSINWPHNFVDEVEQFQLSGDNIKFEKLKEVDINNAIKINHSDILETNKQIKQTQSQNVDQADDQNEQFEDCQWDLDEVELLANNEQSQKNLDLKSLKFGYPDYKKALQPVEYLVTEQYQQCFQILQQNYNFVSFTTCKDYLKQITLRSILDVPQIPFLCPSPLIVQSQQDKIFINKSFTEQLKLGYRQTSDGKFQDSLNTFKTILRQAIFQNQYNDIVPICLNYIMAMKCELAKKDQEISRQIELACYMSMCDLQPAHRSLTLRAAMSLSYKNKNYITGSQLAQQLIKLLEQAPKDASYAKPTVFENVKKIFNNCQQYQTNEYQINFQPFYLNEGAKNLCADTLTYNNDIKQIYFCSYDKSRHLSNGILCQVCELCNIN</sequence>
<evidence type="ECO:0000256" key="4">
    <source>
        <dbReference type="ARBA" id="ARBA00022490"/>
    </source>
</evidence>
<evidence type="ECO:0000256" key="2">
    <source>
        <dbReference type="ARBA" id="ARBA00004496"/>
    </source>
</evidence>
<evidence type="ECO:0000256" key="8">
    <source>
        <dbReference type="ARBA" id="ARBA00022927"/>
    </source>
</evidence>
<gene>
    <name evidence="16" type="ORF">PSON_ATCC_30995.1.T0230221</name>
</gene>
<keyword evidence="8" id="KW-0653">Protein transport</keyword>
<keyword evidence="4" id="KW-0963">Cytoplasm</keyword>
<dbReference type="GO" id="GO:0005198">
    <property type="term" value="F:structural molecule activity"/>
    <property type="evidence" value="ECO:0007669"/>
    <property type="project" value="InterPro"/>
</dbReference>
<dbReference type="SMART" id="SM00320">
    <property type="entry name" value="WD40"/>
    <property type="match status" value="7"/>
</dbReference>
<accession>A0A8S1LLW3</accession>
<dbReference type="EMBL" id="CAJJDN010000023">
    <property type="protein sequence ID" value="CAD8067799.1"/>
    <property type="molecule type" value="Genomic_DNA"/>
</dbReference>
<evidence type="ECO:0000256" key="6">
    <source>
        <dbReference type="ARBA" id="ARBA00022737"/>
    </source>
</evidence>